<feature type="compositionally biased region" description="Basic and acidic residues" evidence="6">
    <location>
        <begin position="838"/>
        <end position="852"/>
    </location>
</feature>
<feature type="region of interest" description="Disordered" evidence="6">
    <location>
        <begin position="750"/>
        <end position="865"/>
    </location>
</feature>
<dbReference type="FunFam" id="3.40.50.1820:FF:000028">
    <property type="entry name" value="S9 family peptidase"/>
    <property type="match status" value="1"/>
</dbReference>
<accession>A0AAD7TKT7</accession>
<gene>
    <name evidence="8" type="ORF">ONZ51_g9981</name>
</gene>
<comment type="similarity">
    <text evidence="1">Belongs to the peptidase S9C family.</text>
</comment>
<evidence type="ECO:0000256" key="3">
    <source>
        <dbReference type="ARBA" id="ARBA00022729"/>
    </source>
</evidence>
<dbReference type="Proteomes" id="UP001215151">
    <property type="component" value="Unassembled WGS sequence"/>
</dbReference>
<evidence type="ECO:0000256" key="2">
    <source>
        <dbReference type="ARBA" id="ARBA00022670"/>
    </source>
</evidence>
<feature type="compositionally biased region" description="Basic residues" evidence="6">
    <location>
        <begin position="853"/>
        <end position="862"/>
    </location>
</feature>
<evidence type="ECO:0000256" key="4">
    <source>
        <dbReference type="ARBA" id="ARBA00022801"/>
    </source>
</evidence>
<keyword evidence="4" id="KW-0378">Hydrolase</keyword>
<sequence length="1066" mass="117775">MRVPPGFPVSVLGLASQVPLQPPSNLTSMAAPDFVFEEGPQIFSPKDLVQLPRALEGVANAAGDLVFVPVSEYSLKDKKNSRSIHVAAVESTILPLDIPLANGGEAFWLDSRTLAHAVTEGTDKDKVINLYAISLKVDTGSPAITTFPESPVHIGKFPTSTATNFRYSAEAGVLVFSDYVHADGDLKKVKENDEVWENRGDTAFVYDETFERHWDTWVGPKRASLFSVKLTKQPAGKWALGDEYVNLLKGTGHHAPVEPFGGTDDFDVSETHVIYTAKDPKLPKAWHTKQNIYIVDIHGKSSPRELTSGKQGATHNPVFNTAGDKVAWIELDQDGHESDRGKLVIYDLKKDVRFTVTQHWDRTVSSIAFAHDDKTVFFTAADIARIKIFSLPVPETPTESTTDPDLPSAFRQPRELTSTGAASGIQPLSNGRLVFTRSSLTAPNDVYILRELNESGKPKIDQLTQFSATGLKGKNLSEGEEIWFEGAKGKKIHGWVIKPPGFKEGEKKKWPILLAIHGGPEGAWEDQWSNRWNLNAFAQQGYAVIAINPTGSTSYGQELTNAIKEDWGGKPFVDLQKGWKHVLDHYPELDPDRAVAAGASYGGYAINWIQGHPEFGFNFKALVCHDGAFGAQYHGYSTDELFFFNYEWGGRPWEPRAQEVIKKYDPINFVEKWSTPMLVIHGSKDYRLPETDGIGAFHALQQRGVPSRLVIFPDENHWVLKHQNSLKWHYEVFRWLGKYAKTAEYKISDMDKRRSSTASLAQSPVKVEDTDPINVRRSREGTAGSNLHAASNNKRHGDGWEISSSYGHQTATTSRAKREDADHKVASRKRSPSPFPDLHPRIAEKREHDAHSKRLSAKRARTRRDQSPGLTYAILDSGTSNAIPETLHRQRSLGQAPEEIHQARNSAASAAVRAVEPGMPIASAEWLLDSAISSCSGMLVMVLGSSALHRGAAWHGGDYEGAQGIVLSVHNTGADNECFPSTARVKFLKPLHPPVDTFAVPVSLLQPIAPDAAGQQALIVRGEHKGKTAKLWEEVSQGWYVCAAYDYFEVAHEDLVRLLPCAESLS</sequence>
<evidence type="ECO:0000313" key="8">
    <source>
        <dbReference type="EMBL" id="KAJ8463854.1"/>
    </source>
</evidence>
<evidence type="ECO:0000256" key="6">
    <source>
        <dbReference type="SAM" id="MobiDB-lite"/>
    </source>
</evidence>
<feature type="domain" description="Peptidase S9 prolyl oligopeptidase catalytic" evidence="7">
    <location>
        <begin position="528"/>
        <end position="741"/>
    </location>
</feature>
<dbReference type="SUPFAM" id="SSF53474">
    <property type="entry name" value="alpha/beta-Hydrolases"/>
    <property type="match status" value="1"/>
</dbReference>
<evidence type="ECO:0000256" key="5">
    <source>
        <dbReference type="ARBA" id="ARBA00032829"/>
    </source>
</evidence>
<reference evidence="8" key="1">
    <citation type="submission" date="2022-11" db="EMBL/GenBank/DDBJ databases">
        <title>Genome Sequence of Cubamyces cubensis.</title>
        <authorList>
            <person name="Buettner E."/>
        </authorList>
    </citation>
    <scope>NUCLEOTIDE SEQUENCE</scope>
    <source>
        <strain evidence="8">MPL-01</strain>
    </source>
</reference>
<proteinExistence type="inferred from homology"/>
<keyword evidence="2" id="KW-0645">Protease</keyword>
<dbReference type="Pfam" id="PF00326">
    <property type="entry name" value="Peptidase_S9"/>
    <property type="match status" value="1"/>
</dbReference>
<name>A0AAD7TKT7_9APHY</name>
<feature type="compositionally biased region" description="Polar residues" evidence="6">
    <location>
        <begin position="783"/>
        <end position="792"/>
    </location>
</feature>
<keyword evidence="3" id="KW-0732">Signal</keyword>
<feature type="compositionally biased region" description="Basic and acidic residues" evidence="6">
    <location>
        <begin position="816"/>
        <end position="825"/>
    </location>
</feature>
<dbReference type="GO" id="GO:0004252">
    <property type="term" value="F:serine-type endopeptidase activity"/>
    <property type="evidence" value="ECO:0007669"/>
    <property type="project" value="TreeGrafter"/>
</dbReference>
<organism evidence="8 9">
    <name type="scientific">Trametes cubensis</name>
    <dbReference type="NCBI Taxonomy" id="1111947"/>
    <lineage>
        <taxon>Eukaryota</taxon>
        <taxon>Fungi</taxon>
        <taxon>Dikarya</taxon>
        <taxon>Basidiomycota</taxon>
        <taxon>Agaricomycotina</taxon>
        <taxon>Agaricomycetes</taxon>
        <taxon>Polyporales</taxon>
        <taxon>Polyporaceae</taxon>
        <taxon>Trametes</taxon>
    </lineage>
</organism>
<dbReference type="AlphaFoldDB" id="A0AAD7TKT7"/>
<dbReference type="PANTHER" id="PTHR42776">
    <property type="entry name" value="SERINE PEPTIDASE S9 FAMILY MEMBER"/>
    <property type="match status" value="1"/>
</dbReference>
<evidence type="ECO:0000313" key="9">
    <source>
        <dbReference type="Proteomes" id="UP001215151"/>
    </source>
</evidence>
<dbReference type="Gene3D" id="3.40.50.1820">
    <property type="entry name" value="alpha/beta hydrolase"/>
    <property type="match status" value="1"/>
</dbReference>
<dbReference type="PANTHER" id="PTHR42776:SF13">
    <property type="entry name" value="DIPEPTIDYL-PEPTIDASE 5"/>
    <property type="match status" value="1"/>
</dbReference>
<dbReference type="EMBL" id="JAPEVG010000367">
    <property type="protein sequence ID" value="KAJ8463854.1"/>
    <property type="molecule type" value="Genomic_DNA"/>
</dbReference>
<dbReference type="InterPro" id="IPR001375">
    <property type="entry name" value="Peptidase_S9_cat"/>
</dbReference>
<protein>
    <recommendedName>
        <fullName evidence="5">Dipeptidyl-peptidase V</fullName>
    </recommendedName>
</protein>
<comment type="caution">
    <text evidence="8">The sequence shown here is derived from an EMBL/GenBank/DDBJ whole genome shotgun (WGS) entry which is preliminary data.</text>
</comment>
<evidence type="ECO:0000259" key="7">
    <source>
        <dbReference type="Pfam" id="PF00326"/>
    </source>
</evidence>
<evidence type="ECO:0000256" key="1">
    <source>
        <dbReference type="ARBA" id="ARBA00010040"/>
    </source>
</evidence>
<feature type="compositionally biased region" description="Polar residues" evidence="6">
    <location>
        <begin position="802"/>
        <end position="814"/>
    </location>
</feature>
<dbReference type="InterPro" id="IPR029058">
    <property type="entry name" value="AB_hydrolase_fold"/>
</dbReference>
<keyword evidence="9" id="KW-1185">Reference proteome</keyword>
<dbReference type="GO" id="GO:0006508">
    <property type="term" value="P:proteolysis"/>
    <property type="evidence" value="ECO:0007669"/>
    <property type="project" value="UniProtKB-KW"/>
</dbReference>
<dbReference type="SUPFAM" id="SSF82171">
    <property type="entry name" value="DPP6 N-terminal domain-like"/>
    <property type="match status" value="1"/>
</dbReference>